<dbReference type="Gene3D" id="1.10.3910.10">
    <property type="entry name" value="SP0561-like"/>
    <property type="match status" value="1"/>
</dbReference>
<dbReference type="PANTHER" id="PTHR39341">
    <property type="entry name" value="BSL7085 PROTEIN"/>
    <property type="match status" value="1"/>
</dbReference>
<name>Q20ZG4_RHOPB</name>
<dbReference type="PANTHER" id="PTHR39341:SF1">
    <property type="entry name" value="DUF1858 DOMAIN-CONTAINING PROTEIN"/>
    <property type="match status" value="1"/>
</dbReference>
<sequence length="65" mass="7290">MTIRDDLPVDEVMRSWPATIRTFLDFRMQCCGCPIAAFHTMKDACREHGVDRDSFVAALEATIAG</sequence>
<organism evidence="2">
    <name type="scientific">Rhodopseudomonas palustris (strain BisB18)</name>
    <dbReference type="NCBI Taxonomy" id="316056"/>
    <lineage>
        <taxon>Bacteria</taxon>
        <taxon>Pseudomonadati</taxon>
        <taxon>Pseudomonadota</taxon>
        <taxon>Alphaproteobacteria</taxon>
        <taxon>Hyphomicrobiales</taxon>
        <taxon>Nitrobacteraceae</taxon>
        <taxon>Rhodopseudomonas</taxon>
    </lineage>
</organism>
<evidence type="ECO:0000259" key="1">
    <source>
        <dbReference type="Pfam" id="PF08984"/>
    </source>
</evidence>
<dbReference type="InterPro" id="IPR015077">
    <property type="entry name" value="DUF1858"/>
</dbReference>
<dbReference type="InterPro" id="IPR023883">
    <property type="entry name" value="CHP03980_redox-disulphide"/>
</dbReference>
<dbReference type="NCBIfam" id="TIGR03980">
    <property type="entry name" value="prismane_assoc"/>
    <property type="match status" value="1"/>
</dbReference>
<feature type="domain" description="DUF1858" evidence="1">
    <location>
        <begin position="5"/>
        <end position="56"/>
    </location>
</feature>
<dbReference type="RefSeq" id="WP_011474353.1">
    <property type="nucleotide sequence ID" value="NC_007925.1"/>
</dbReference>
<dbReference type="HOGENOM" id="CLU_180540_3_1_5"/>
<gene>
    <name evidence="2" type="ordered locus">RPC_3946</name>
</gene>
<dbReference type="SUPFAM" id="SSF140683">
    <property type="entry name" value="SP0561-like"/>
    <property type="match status" value="1"/>
</dbReference>
<accession>Q20ZG4</accession>
<dbReference type="InterPro" id="IPR038062">
    <property type="entry name" value="ScdA-like_N_sf"/>
</dbReference>
<reference evidence="2" key="1">
    <citation type="submission" date="2006-03" db="EMBL/GenBank/DDBJ databases">
        <title>Complete sequence of Rhodopseudomonas palustris BisB18.</title>
        <authorList>
            <consortium name="US DOE Joint Genome Institute"/>
            <person name="Copeland A."/>
            <person name="Lucas S."/>
            <person name="Lapidus A."/>
            <person name="Barry K."/>
            <person name="Detter J.C."/>
            <person name="Glavina del Rio T."/>
            <person name="Hammon N."/>
            <person name="Israni S."/>
            <person name="Dalin E."/>
            <person name="Tice H."/>
            <person name="Pitluck S."/>
            <person name="Chain P."/>
            <person name="Malfatti S."/>
            <person name="Shin M."/>
            <person name="Vergez L."/>
            <person name="Schmutz J."/>
            <person name="Larimer F."/>
            <person name="Land M."/>
            <person name="Hauser L."/>
            <person name="Pelletier D.A."/>
            <person name="Kyrpides N."/>
            <person name="Anderson I."/>
            <person name="Oda Y."/>
            <person name="Harwood C.S."/>
            <person name="Richardson P."/>
        </authorList>
    </citation>
    <scope>NUCLEOTIDE SEQUENCE [LARGE SCALE GENOMIC DNA]</scope>
    <source>
        <strain evidence="2">BisB18</strain>
    </source>
</reference>
<dbReference type="STRING" id="316056.RPC_3946"/>
<protein>
    <recommendedName>
        <fullName evidence="1">DUF1858 domain-containing protein</fullName>
    </recommendedName>
</protein>
<dbReference type="AlphaFoldDB" id="Q20ZG4"/>
<dbReference type="Pfam" id="PF08984">
    <property type="entry name" value="DUF1858"/>
    <property type="match status" value="1"/>
</dbReference>
<evidence type="ECO:0000313" key="2">
    <source>
        <dbReference type="EMBL" id="ABD89472.1"/>
    </source>
</evidence>
<dbReference type="eggNOG" id="ENOG5033E1I">
    <property type="taxonomic scope" value="Bacteria"/>
</dbReference>
<dbReference type="KEGG" id="rpc:RPC_3946"/>
<proteinExistence type="predicted"/>
<dbReference type="OrthoDB" id="5397989at2"/>
<dbReference type="EMBL" id="CP000301">
    <property type="protein sequence ID" value="ABD89472.1"/>
    <property type="molecule type" value="Genomic_DNA"/>
</dbReference>